<gene>
    <name evidence="1" type="ORF">LTRI10_LOCUS40719</name>
</gene>
<dbReference type="InterPro" id="IPR001806">
    <property type="entry name" value="Small_GTPase"/>
</dbReference>
<dbReference type="PROSITE" id="PS51419">
    <property type="entry name" value="RAB"/>
    <property type="match status" value="1"/>
</dbReference>
<dbReference type="AlphaFoldDB" id="A0AAV2FQH9"/>
<protein>
    <submittedName>
        <fullName evidence="1">Uncharacterized protein</fullName>
    </submittedName>
</protein>
<dbReference type="SUPFAM" id="SSF52540">
    <property type="entry name" value="P-loop containing nucleoside triphosphate hydrolases"/>
    <property type="match status" value="1"/>
</dbReference>
<reference evidence="1 2" key="1">
    <citation type="submission" date="2024-04" db="EMBL/GenBank/DDBJ databases">
        <authorList>
            <person name="Fracassetti M."/>
        </authorList>
    </citation>
    <scope>NUCLEOTIDE SEQUENCE [LARGE SCALE GENOMIC DNA]</scope>
</reference>
<dbReference type="EMBL" id="OZ034820">
    <property type="protein sequence ID" value="CAL1400604.1"/>
    <property type="molecule type" value="Genomic_DNA"/>
</dbReference>
<dbReference type="InterPro" id="IPR027417">
    <property type="entry name" value="P-loop_NTPase"/>
</dbReference>
<dbReference type="Gene3D" id="3.40.50.300">
    <property type="entry name" value="P-loop containing nucleotide triphosphate hydrolases"/>
    <property type="match status" value="1"/>
</dbReference>
<dbReference type="GO" id="GO:0003924">
    <property type="term" value="F:GTPase activity"/>
    <property type="evidence" value="ECO:0007669"/>
    <property type="project" value="InterPro"/>
</dbReference>
<dbReference type="Pfam" id="PF00071">
    <property type="entry name" value="Ras"/>
    <property type="match status" value="1"/>
</dbReference>
<dbReference type="InterPro" id="IPR050209">
    <property type="entry name" value="Rab_GTPases_membrane_traffic"/>
</dbReference>
<name>A0AAV2FQH9_9ROSI</name>
<dbReference type="PANTHER" id="PTHR47979">
    <property type="entry name" value="DRAB11-RELATED"/>
    <property type="match status" value="1"/>
</dbReference>
<dbReference type="SMART" id="SM00175">
    <property type="entry name" value="RAB"/>
    <property type="match status" value="1"/>
</dbReference>
<dbReference type="Proteomes" id="UP001497516">
    <property type="component" value="Chromosome 7"/>
</dbReference>
<accession>A0AAV2FQH9</accession>
<dbReference type="GO" id="GO:0005525">
    <property type="term" value="F:GTP binding"/>
    <property type="evidence" value="ECO:0007669"/>
    <property type="project" value="InterPro"/>
</dbReference>
<keyword evidence="2" id="KW-1185">Reference proteome</keyword>
<proteinExistence type="predicted"/>
<sequence length="94" mass="11198">MEIDNKEVKAQIWDTTAQERFRAVTYSYYRRAFDALVVYDISRKTTFDNVRRWLDELKSKYAQLCSFQFLLFLLHSSIEIDCGWEVGSRSEALN</sequence>
<evidence type="ECO:0000313" key="2">
    <source>
        <dbReference type="Proteomes" id="UP001497516"/>
    </source>
</evidence>
<evidence type="ECO:0000313" key="1">
    <source>
        <dbReference type="EMBL" id="CAL1400604.1"/>
    </source>
</evidence>
<organism evidence="1 2">
    <name type="scientific">Linum trigynum</name>
    <dbReference type="NCBI Taxonomy" id="586398"/>
    <lineage>
        <taxon>Eukaryota</taxon>
        <taxon>Viridiplantae</taxon>
        <taxon>Streptophyta</taxon>
        <taxon>Embryophyta</taxon>
        <taxon>Tracheophyta</taxon>
        <taxon>Spermatophyta</taxon>
        <taxon>Magnoliopsida</taxon>
        <taxon>eudicotyledons</taxon>
        <taxon>Gunneridae</taxon>
        <taxon>Pentapetalae</taxon>
        <taxon>rosids</taxon>
        <taxon>fabids</taxon>
        <taxon>Malpighiales</taxon>
        <taxon>Linaceae</taxon>
        <taxon>Linum</taxon>
    </lineage>
</organism>